<proteinExistence type="predicted"/>
<dbReference type="RefSeq" id="WP_054971550.1">
    <property type="nucleotide sequence ID" value="NZ_LJCO01000108.1"/>
</dbReference>
<gene>
    <name evidence="1" type="ORF">AN477_23170</name>
</gene>
<comment type="caution">
    <text evidence="1">The sequence shown here is derived from an EMBL/GenBank/DDBJ whole genome shotgun (WGS) entry which is preliminary data.</text>
</comment>
<reference evidence="1 2" key="1">
    <citation type="submission" date="2015-09" db="EMBL/GenBank/DDBJ databases">
        <title>Draft genome sequence of Alicyclobacillus ferrooxydans DSM 22381.</title>
        <authorList>
            <person name="Hemp J."/>
        </authorList>
    </citation>
    <scope>NUCLEOTIDE SEQUENCE [LARGE SCALE GENOMIC DNA]</scope>
    <source>
        <strain evidence="1 2">TC-34</strain>
    </source>
</reference>
<dbReference type="PATRIC" id="fig|471514.4.peg.2283"/>
<keyword evidence="2" id="KW-1185">Reference proteome</keyword>
<accession>A0A0P9CJD6</accession>
<name>A0A0P9CJD6_9BACL</name>
<organism evidence="1 2">
    <name type="scientific">Alicyclobacillus ferrooxydans</name>
    <dbReference type="NCBI Taxonomy" id="471514"/>
    <lineage>
        <taxon>Bacteria</taxon>
        <taxon>Bacillati</taxon>
        <taxon>Bacillota</taxon>
        <taxon>Bacilli</taxon>
        <taxon>Bacillales</taxon>
        <taxon>Alicyclobacillaceae</taxon>
        <taxon>Alicyclobacillus</taxon>
    </lineage>
</organism>
<evidence type="ECO:0000313" key="2">
    <source>
        <dbReference type="Proteomes" id="UP000050482"/>
    </source>
</evidence>
<dbReference type="AlphaFoldDB" id="A0A0P9CJD6"/>
<dbReference type="OrthoDB" id="2376622at2"/>
<dbReference type="Proteomes" id="UP000050482">
    <property type="component" value="Unassembled WGS sequence"/>
</dbReference>
<dbReference type="EMBL" id="LJCO01000108">
    <property type="protein sequence ID" value="KPV38945.1"/>
    <property type="molecule type" value="Genomic_DNA"/>
</dbReference>
<evidence type="ECO:0000313" key="1">
    <source>
        <dbReference type="EMBL" id="KPV38945.1"/>
    </source>
</evidence>
<sequence>MAVVLRIQDTGSVGIAVQAVSTSDTRFDVEDFSGTTFGDVLRRLSRKGHGLTFVTDKIFVGTKTARKKLLEVSRHQARECRIDMFARKDVEDLWCIDGFWTVIKGEGQGNNHTRTIPHTAELKPA</sequence>
<protein>
    <submittedName>
        <fullName evidence="1">Uncharacterized protein</fullName>
    </submittedName>
</protein>